<accession>A0A3N3ZX04</accession>
<dbReference type="Gene3D" id="1.10.10.10">
    <property type="entry name" value="Winged helix-like DNA-binding domain superfamily/Winged helix DNA-binding domain"/>
    <property type="match status" value="1"/>
</dbReference>
<feature type="binding site" evidence="12">
    <location>
        <position position="133"/>
    </location>
    <ligand>
        <name>Fe cation</name>
        <dbReference type="ChEBI" id="CHEBI:24875"/>
    </ligand>
</feature>
<comment type="caution">
    <text evidence="14">The sequence shown here is derived from an EMBL/GenBank/DDBJ whole genome shotgun (WGS) entry which is preliminary data.</text>
</comment>
<dbReference type="CDD" id="cd07153">
    <property type="entry name" value="Fur_like"/>
    <property type="match status" value="1"/>
</dbReference>
<dbReference type="GO" id="GO:0008270">
    <property type="term" value="F:zinc ion binding"/>
    <property type="evidence" value="ECO:0007669"/>
    <property type="project" value="TreeGrafter"/>
</dbReference>
<evidence type="ECO:0000313" key="15">
    <source>
        <dbReference type="Proteomes" id="UP000270616"/>
    </source>
</evidence>
<keyword evidence="7 11" id="KW-0862">Zinc</keyword>
<feature type="compositionally biased region" description="Polar residues" evidence="13">
    <location>
        <begin position="14"/>
        <end position="23"/>
    </location>
</feature>
<evidence type="ECO:0000256" key="2">
    <source>
        <dbReference type="ARBA" id="ARBA00007957"/>
    </source>
</evidence>
<keyword evidence="15" id="KW-1185">Reference proteome</keyword>
<dbReference type="GO" id="GO:0045892">
    <property type="term" value="P:negative regulation of DNA-templated transcription"/>
    <property type="evidence" value="ECO:0007669"/>
    <property type="project" value="TreeGrafter"/>
</dbReference>
<evidence type="ECO:0000256" key="8">
    <source>
        <dbReference type="ARBA" id="ARBA00023015"/>
    </source>
</evidence>
<feature type="binding site" evidence="11">
    <location>
        <position position="144"/>
    </location>
    <ligand>
        <name>Zn(2+)</name>
        <dbReference type="ChEBI" id="CHEBI:29105"/>
    </ligand>
</feature>
<gene>
    <name evidence="14" type="ORF">EDL96_08050</name>
</gene>
<dbReference type="InterPro" id="IPR043135">
    <property type="entry name" value="Fur_C"/>
</dbReference>
<dbReference type="Pfam" id="PF01475">
    <property type="entry name" value="FUR"/>
    <property type="match status" value="1"/>
</dbReference>
<keyword evidence="10" id="KW-0804">Transcription</keyword>
<feature type="binding site" evidence="11">
    <location>
        <position position="101"/>
    </location>
    <ligand>
        <name>Zn(2+)</name>
        <dbReference type="ChEBI" id="CHEBI:29105"/>
    </ligand>
</feature>
<feature type="binding site" evidence="11">
    <location>
        <position position="104"/>
    </location>
    <ligand>
        <name>Zn(2+)</name>
        <dbReference type="ChEBI" id="CHEBI:29105"/>
    </ligand>
</feature>
<feature type="binding site" evidence="12">
    <location>
        <position position="95"/>
    </location>
    <ligand>
        <name>Fe cation</name>
        <dbReference type="ChEBI" id="CHEBI:24875"/>
    </ligand>
</feature>
<evidence type="ECO:0000256" key="11">
    <source>
        <dbReference type="PIRSR" id="PIRSR602481-1"/>
    </source>
</evidence>
<dbReference type="RefSeq" id="WP_123825269.1">
    <property type="nucleotide sequence ID" value="NZ_RKMF01000009.1"/>
</dbReference>
<keyword evidence="8" id="KW-0805">Transcription regulation</keyword>
<evidence type="ECO:0000313" key="14">
    <source>
        <dbReference type="EMBL" id="ROZ63050.1"/>
    </source>
</evidence>
<dbReference type="EMBL" id="RKMF01000009">
    <property type="protein sequence ID" value="ROZ63050.1"/>
    <property type="molecule type" value="Genomic_DNA"/>
</dbReference>
<keyword evidence="4" id="KW-0963">Cytoplasm</keyword>
<keyword evidence="5" id="KW-0678">Repressor</keyword>
<evidence type="ECO:0000256" key="6">
    <source>
        <dbReference type="ARBA" id="ARBA00022723"/>
    </source>
</evidence>
<proteinExistence type="inferred from homology"/>
<dbReference type="GO" id="GO:0000976">
    <property type="term" value="F:transcription cis-regulatory region binding"/>
    <property type="evidence" value="ECO:0007669"/>
    <property type="project" value="TreeGrafter"/>
</dbReference>
<dbReference type="AlphaFoldDB" id="A0A3N3ZX04"/>
<organism evidence="14 15">
    <name type="scientific">Kocuria soli</name>
    <dbReference type="NCBI Taxonomy" id="2485125"/>
    <lineage>
        <taxon>Bacteria</taxon>
        <taxon>Bacillati</taxon>
        <taxon>Actinomycetota</taxon>
        <taxon>Actinomycetes</taxon>
        <taxon>Micrococcales</taxon>
        <taxon>Micrococcaceae</taxon>
        <taxon>Kocuria</taxon>
    </lineage>
</organism>
<keyword evidence="9" id="KW-0238">DNA-binding</keyword>
<dbReference type="GO" id="GO:0005829">
    <property type="term" value="C:cytosol"/>
    <property type="evidence" value="ECO:0007669"/>
    <property type="project" value="TreeGrafter"/>
</dbReference>
<dbReference type="GO" id="GO:1900376">
    <property type="term" value="P:regulation of secondary metabolite biosynthetic process"/>
    <property type="evidence" value="ECO:0007669"/>
    <property type="project" value="TreeGrafter"/>
</dbReference>
<evidence type="ECO:0000256" key="12">
    <source>
        <dbReference type="PIRSR" id="PIRSR602481-2"/>
    </source>
</evidence>
<keyword evidence="12" id="KW-0408">Iron</keyword>
<dbReference type="Proteomes" id="UP000270616">
    <property type="component" value="Unassembled WGS sequence"/>
</dbReference>
<comment type="cofactor">
    <cofactor evidence="12">
        <name>Mn(2+)</name>
        <dbReference type="ChEBI" id="CHEBI:29035"/>
    </cofactor>
    <cofactor evidence="12">
        <name>Fe(2+)</name>
        <dbReference type="ChEBI" id="CHEBI:29033"/>
    </cofactor>
    <text evidence="12">Binds 1 Mn(2+) or Fe(2+) ion per subunit.</text>
</comment>
<protein>
    <submittedName>
        <fullName evidence="14">Transcriptional repressor</fullName>
    </submittedName>
</protein>
<dbReference type="PANTHER" id="PTHR33202">
    <property type="entry name" value="ZINC UPTAKE REGULATION PROTEIN"/>
    <property type="match status" value="1"/>
</dbReference>
<evidence type="ECO:0000256" key="4">
    <source>
        <dbReference type="ARBA" id="ARBA00022490"/>
    </source>
</evidence>
<evidence type="ECO:0000256" key="7">
    <source>
        <dbReference type="ARBA" id="ARBA00022833"/>
    </source>
</evidence>
<dbReference type="InterPro" id="IPR036390">
    <property type="entry name" value="WH_DNA-bd_sf"/>
</dbReference>
<evidence type="ECO:0000256" key="5">
    <source>
        <dbReference type="ARBA" id="ARBA00022491"/>
    </source>
</evidence>
<reference evidence="14 15" key="1">
    <citation type="submission" date="2018-10" db="EMBL/GenBank/DDBJ databases">
        <title>Kocuria sp. M5W7-7, whole genome shotgun sequence.</title>
        <authorList>
            <person name="Tuo L."/>
        </authorList>
    </citation>
    <scope>NUCLEOTIDE SEQUENCE [LARGE SCALE GENOMIC DNA]</scope>
    <source>
        <strain evidence="14 15">M5W7-7</strain>
    </source>
</reference>
<dbReference type="InterPro" id="IPR002481">
    <property type="entry name" value="FUR"/>
</dbReference>
<feature type="binding site" evidence="12">
    <location>
        <position position="116"/>
    </location>
    <ligand>
        <name>Fe cation</name>
        <dbReference type="ChEBI" id="CHEBI:24875"/>
    </ligand>
</feature>
<keyword evidence="6 11" id="KW-0479">Metal-binding</keyword>
<evidence type="ECO:0000256" key="1">
    <source>
        <dbReference type="ARBA" id="ARBA00004496"/>
    </source>
</evidence>
<evidence type="ECO:0000256" key="3">
    <source>
        <dbReference type="ARBA" id="ARBA00011738"/>
    </source>
</evidence>
<dbReference type="GO" id="GO:0003700">
    <property type="term" value="F:DNA-binding transcription factor activity"/>
    <property type="evidence" value="ECO:0007669"/>
    <property type="project" value="InterPro"/>
</dbReference>
<comment type="similarity">
    <text evidence="2">Belongs to the Fur family.</text>
</comment>
<dbReference type="FunFam" id="1.10.10.10:FF:000459">
    <property type="entry name" value="Ferric uptake regulation protein"/>
    <property type="match status" value="1"/>
</dbReference>
<comment type="subunit">
    <text evidence="3">Homodimer.</text>
</comment>
<evidence type="ECO:0000256" key="13">
    <source>
        <dbReference type="SAM" id="MobiDB-lite"/>
    </source>
</evidence>
<name>A0A3N3ZX04_9MICC</name>
<comment type="subcellular location">
    <subcellularLocation>
        <location evidence="1">Cytoplasm</location>
    </subcellularLocation>
</comment>
<dbReference type="SUPFAM" id="SSF46785">
    <property type="entry name" value="Winged helix' DNA-binding domain"/>
    <property type="match status" value="1"/>
</dbReference>
<feature type="binding site" evidence="11">
    <location>
        <position position="141"/>
    </location>
    <ligand>
        <name>Zn(2+)</name>
        <dbReference type="ChEBI" id="CHEBI:29105"/>
    </ligand>
</feature>
<feature type="region of interest" description="Disordered" evidence="13">
    <location>
        <begin position="1"/>
        <end position="26"/>
    </location>
</feature>
<dbReference type="InterPro" id="IPR036388">
    <property type="entry name" value="WH-like_DNA-bd_sf"/>
</dbReference>
<dbReference type="Gene3D" id="3.30.1490.190">
    <property type="match status" value="1"/>
</dbReference>
<evidence type="ECO:0000256" key="10">
    <source>
        <dbReference type="ARBA" id="ARBA00023163"/>
    </source>
</evidence>
<sequence>MSSADSAPPPTGQAEPTTGQARNTKQRRAVRAALNSRTDFISTQELHSRLRDRGERVSLATTYRVLQSLAEAGEVDVLRNDDGEAIYRRCEAKHHHHHLVCRACGATVELEAPAVEAWAERTASAHGYTDLDHTIEIVGLCRQCRADTGRTANSDDRG</sequence>
<evidence type="ECO:0000256" key="9">
    <source>
        <dbReference type="ARBA" id="ARBA00023125"/>
    </source>
</evidence>
<dbReference type="PANTHER" id="PTHR33202:SF2">
    <property type="entry name" value="FERRIC UPTAKE REGULATION PROTEIN"/>
    <property type="match status" value="1"/>
</dbReference>
<dbReference type="OrthoDB" id="8659436at2"/>
<comment type="cofactor">
    <cofactor evidence="11">
        <name>Zn(2+)</name>
        <dbReference type="ChEBI" id="CHEBI:29105"/>
    </cofactor>
    <text evidence="11">Binds 1 zinc ion per subunit.</text>
</comment>